<protein>
    <submittedName>
        <fullName evidence="8">RDD family protein</fullName>
    </submittedName>
</protein>
<keyword evidence="3 6" id="KW-1133">Transmembrane helix</keyword>
<sequence length="254" mass="27691">MIDDQHHITTPEGVPLVLDLAGPLPRALAYFTDLLIRAVIYLAAAFVFGMIGGAGTGLLLILVFVLEWFYPVWFEVMRNGQTPGKKAFGMAVVHEDGTPVDIQASLVRNLLRTVDLFPLLYLTGFITMLLDSRFRRLGDLAAGTLVVYAASSNRAFSNTLPGAAADVRTDTRHSSHTAPHSIAPHSDAHTRPPLAPDWPATLADRQLLLTFLERSAGLSPGRRGELAQRAFPELPPAQAEEQLQRMALHVQGGR</sequence>
<evidence type="ECO:0000256" key="5">
    <source>
        <dbReference type="SAM" id="MobiDB-lite"/>
    </source>
</evidence>
<keyword evidence="9" id="KW-1185">Reference proteome</keyword>
<dbReference type="Proteomes" id="UP001165524">
    <property type="component" value="Unassembled WGS sequence"/>
</dbReference>
<organism evidence="8 9">
    <name type="scientific">Alcanivorax quisquiliarum</name>
    <dbReference type="NCBI Taxonomy" id="2933565"/>
    <lineage>
        <taxon>Bacteria</taxon>
        <taxon>Pseudomonadati</taxon>
        <taxon>Pseudomonadota</taxon>
        <taxon>Gammaproteobacteria</taxon>
        <taxon>Oceanospirillales</taxon>
        <taxon>Alcanivoracaceae</taxon>
        <taxon>Alcanivorax</taxon>
    </lineage>
</organism>
<evidence type="ECO:0000256" key="3">
    <source>
        <dbReference type="ARBA" id="ARBA00022989"/>
    </source>
</evidence>
<dbReference type="Pfam" id="PF06271">
    <property type="entry name" value="RDD"/>
    <property type="match status" value="1"/>
</dbReference>
<feature type="transmembrane region" description="Helical" evidence="6">
    <location>
        <begin position="39"/>
        <end position="70"/>
    </location>
</feature>
<comment type="subcellular location">
    <subcellularLocation>
        <location evidence="1">Membrane</location>
        <topology evidence="1">Multi-pass membrane protein</topology>
    </subcellularLocation>
</comment>
<proteinExistence type="predicted"/>
<dbReference type="EMBL" id="JALKII010000007">
    <property type="protein sequence ID" value="MCK0538309.1"/>
    <property type="molecule type" value="Genomic_DNA"/>
</dbReference>
<feature type="region of interest" description="Disordered" evidence="5">
    <location>
        <begin position="166"/>
        <end position="196"/>
    </location>
</feature>
<dbReference type="InterPro" id="IPR010432">
    <property type="entry name" value="RDD"/>
</dbReference>
<evidence type="ECO:0000256" key="4">
    <source>
        <dbReference type="ARBA" id="ARBA00023136"/>
    </source>
</evidence>
<evidence type="ECO:0000256" key="1">
    <source>
        <dbReference type="ARBA" id="ARBA00004141"/>
    </source>
</evidence>
<dbReference type="RefSeq" id="WP_246952812.1">
    <property type="nucleotide sequence ID" value="NZ_JALKII010000007.1"/>
</dbReference>
<dbReference type="PANTHER" id="PTHR38480:SF1">
    <property type="entry name" value="SLR0254 PROTEIN"/>
    <property type="match status" value="1"/>
</dbReference>
<keyword evidence="4 6" id="KW-0472">Membrane</keyword>
<gene>
    <name evidence="8" type="ORF">MU846_11365</name>
</gene>
<reference evidence="8" key="1">
    <citation type="submission" date="2022-04" db="EMBL/GenBank/DDBJ databases">
        <title>Alcanivorax sp. CY1518 draft genome sequence.</title>
        <authorList>
            <person name="Zhao G."/>
            <person name="An M."/>
        </authorList>
    </citation>
    <scope>NUCLEOTIDE SEQUENCE</scope>
    <source>
        <strain evidence="8">CY1518</strain>
    </source>
</reference>
<name>A0ABT0E934_9GAMM</name>
<evidence type="ECO:0000256" key="2">
    <source>
        <dbReference type="ARBA" id="ARBA00022692"/>
    </source>
</evidence>
<accession>A0ABT0E934</accession>
<evidence type="ECO:0000313" key="9">
    <source>
        <dbReference type="Proteomes" id="UP001165524"/>
    </source>
</evidence>
<evidence type="ECO:0000256" key="6">
    <source>
        <dbReference type="SAM" id="Phobius"/>
    </source>
</evidence>
<feature type="domain" description="RDD" evidence="7">
    <location>
        <begin position="21"/>
        <end position="143"/>
    </location>
</feature>
<comment type="caution">
    <text evidence="8">The sequence shown here is derived from an EMBL/GenBank/DDBJ whole genome shotgun (WGS) entry which is preliminary data.</text>
</comment>
<keyword evidence="2 6" id="KW-0812">Transmembrane</keyword>
<evidence type="ECO:0000259" key="7">
    <source>
        <dbReference type="Pfam" id="PF06271"/>
    </source>
</evidence>
<dbReference type="PANTHER" id="PTHR38480">
    <property type="entry name" value="SLR0254 PROTEIN"/>
    <property type="match status" value="1"/>
</dbReference>
<evidence type="ECO:0000313" key="8">
    <source>
        <dbReference type="EMBL" id="MCK0538309.1"/>
    </source>
</evidence>